<accession>A0A6C0BJ37</accession>
<feature type="region of interest" description="Disordered" evidence="1">
    <location>
        <begin position="1"/>
        <end position="141"/>
    </location>
</feature>
<evidence type="ECO:0000313" key="2">
    <source>
        <dbReference type="EMBL" id="QHS91724.1"/>
    </source>
</evidence>
<dbReference type="AlphaFoldDB" id="A0A6C0BJ37"/>
<organism evidence="2">
    <name type="scientific">viral metagenome</name>
    <dbReference type="NCBI Taxonomy" id="1070528"/>
    <lineage>
        <taxon>unclassified sequences</taxon>
        <taxon>metagenomes</taxon>
        <taxon>organismal metagenomes</taxon>
    </lineage>
</organism>
<evidence type="ECO:0000256" key="1">
    <source>
        <dbReference type="SAM" id="MobiDB-lite"/>
    </source>
</evidence>
<dbReference type="EMBL" id="MN739163">
    <property type="protein sequence ID" value="QHS91724.1"/>
    <property type="molecule type" value="Genomic_DNA"/>
</dbReference>
<protein>
    <submittedName>
        <fullName evidence="2">Uncharacterized protein</fullName>
    </submittedName>
</protein>
<feature type="compositionally biased region" description="Basic residues" evidence="1">
    <location>
        <begin position="27"/>
        <end position="44"/>
    </location>
</feature>
<name>A0A6C0BJ37_9ZZZZ</name>
<reference evidence="2" key="1">
    <citation type="journal article" date="2020" name="Nature">
        <title>Giant virus diversity and host interactions through global metagenomics.</title>
        <authorList>
            <person name="Schulz F."/>
            <person name="Roux S."/>
            <person name="Paez-Espino D."/>
            <person name="Jungbluth S."/>
            <person name="Walsh D.A."/>
            <person name="Denef V.J."/>
            <person name="McMahon K.D."/>
            <person name="Konstantinidis K.T."/>
            <person name="Eloe-Fadrosh E.A."/>
            <person name="Kyrpides N.C."/>
            <person name="Woyke T."/>
        </authorList>
    </citation>
    <scope>NUCLEOTIDE SEQUENCE</scope>
    <source>
        <strain evidence="2">GVMAG-M-3300013006-15</strain>
    </source>
</reference>
<proteinExistence type="predicted"/>
<feature type="compositionally biased region" description="Pro residues" evidence="1">
    <location>
        <begin position="132"/>
        <end position="141"/>
    </location>
</feature>
<feature type="compositionally biased region" description="Basic residues" evidence="1">
    <location>
        <begin position="1"/>
        <end position="19"/>
    </location>
</feature>
<sequence length="141" mass="15728">MATRKLTLKQKQLAKKNRKQTKENRKQNRKQKKQSRKQKKRTQQKQRGGAYPLLPQTLWGPGWPMAATQASPTGQLPAPLANGGMYTGPQSTGPWASTPFPPTQYAHALETGPAFFHQRPNDNFGASFSPAFPNPPVNHKL</sequence>